<feature type="compositionally biased region" description="Basic and acidic residues" evidence="1">
    <location>
        <begin position="365"/>
        <end position="375"/>
    </location>
</feature>
<accession>A0A7R9D9K8</accession>
<reference evidence="2" key="1">
    <citation type="submission" date="2020-11" db="EMBL/GenBank/DDBJ databases">
        <authorList>
            <person name="Tran Van P."/>
        </authorList>
    </citation>
    <scope>NUCLEOTIDE SEQUENCE</scope>
</reference>
<name>A0A7R9D9K8_TIMCR</name>
<feature type="region of interest" description="Disordered" evidence="1">
    <location>
        <begin position="307"/>
        <end position="375"/>
    </location>
</feature>
<dbReference type="AlphaFoldDB" id="A0A7R9D9K8"/>
<proteinExistence type="predicted"/>
<organism evidence="2">
    <name type="scientific">Timema cristinae</name>
    <name type="common">Walking stick</name>
    <dbReference type="NCBI Taxonomy" id="61476"/>
    <lineage>
        <taxon>Eukaryota</taxon>
        <taxon>Metazoa</taxon>
        <taxon>Ecdysozoa</taxon>
        <taxon>Arthropoda</taxon>
        <taxon>Hexapoda</taxon>
        <taxon>Insecta</taxon>
        <taxon>Pterygota</taxon>
        <taxon>Neoptera</taxon>
        <taxon>Polyneoptera</taxon>
        <taxon>Phasmatodea</taxon>
        <taxon>Timematodea</taxon>
        <taxon>Timematoidea</taxon>
        <taxon>Timematidae</taxon>
        <taxon>Timema</taxon>
    </lineage>
</organism>
<feature type="region of interest" description="Disordered" evidence="1">
    <location>
        <begin position="1"/>
        <end position="25"/>
    </location>
</feature>
<gene>
    <name evidence="2" type="ORF">TCEB3V08_LOCUS10582</name>
</gene>
<dbReference type="EMBL" id="OC321781">
    <property type="protein sequence ID" value="CAD7410661.1"/>
    <property type="molecule type" value="Genomic_DNA"/>
</dbReference>
<protein>
    <submittedName>
        <fullName evidence="2">Uncharacterized protein</fullName>
    </submittedName>
</protein>
<feature type="compositionally biased region" description="Polar residues" evidence="1">
    <location>
        <begin position="322"/>
        <end position="343"/>
    </location>
</feature>
<sequence>MADDDKHLTQGGPIIEPSVCPSGSISLDKVEDLQHSTQPRISLPASKLLHITHEHSASTQNLGDDTNNIFHNVSLEKTSEDEENKDDDDEVEEALEEMRAEFRKPRLRPIISQKSANEYWSNFNKSFKDGALLEMNNNLLATDLGEPPFPSVDSGVSIAGIPKNIQVQMVTDLAVMPFQKHRISNETKNTTGVPHRDDRSVVEDLKKALNALPPEENNFSRKTKETSPLKERPMEEIDPKVFHIHPPSPVLSESASVDNTVINIYTQEIESVEVTHEDNSVPMTPDVTQKCQRSRWEQIMNRFLVGMAHKKKEKRSTEDSETNTTRSIPSSQERSTGRSSNRFTLGLRRRSKKLPKQPTSAHEAPSPDEHLNTSK</sequence>
<evidence type="ECO:0000256" key="1">
    <source>
        <dbReference type="SAM" id="MobiDB-lite"/>
    </source>
</evidence>
<evidence type="ECO:0000313" key="2">
    <source>
        <dbReference type="EMBL" id="CAD7410661.1"/>
    </source>
</evidence>